<sequence length="535" mass="57261">MSSSDKDLVLGTGALKPEDVAAAAATSCKVLPSPQGMERADLSRSALAWAARADIPIYGVNRGVGMARQVRIDDYREFAALDEEERSRQFNRNLLLSHCRAIGQPIDRVEVRAAMIVRLNTLLAGGSGISAEAIQLLLAMVNRSLSPIVPGTGSVGVGDLSSLSYIGAAMMGVGHIQIEDGTVLPADEALRRASLPILRPVGRDAMALMSSNALSAGQGCLLLEAARTVLAAGNITYAMSLEALNGNVAPLLEIAGITRPFMHYTDILAQLRDILDGSYLWRPSPERYLQDPLSFRTAPLMHAVCAESIDRLGKNLSVQINSIEDNPSIVTCRADDVSEHLRPYFGGGDDHLFGGAIPTAYFDPLPWVLDIQSMAVAFAHLSNASMQRAGRLINTHFTKIDMLARQPTASAFGFAKICNVLQAQIAASLQPLSTLVQPSAGDIEDVGNHAPTIVRRAAQAMDDVLRMLSVELVVADSLITARRDDQPGLSLGRGSAELHQSIRDLLSKSPDPRPGTAIDRIYDALKAGKLDNAQH</sequence>
<dbReference type="SUPFAM" id="SSF48557">
    <property type="entry name" value="L-aspartase-like"/>
    <property type="match status" value="1"/>
</dbReference>
<dbReference type="InterPro" id="IPR024083">
    <property type="entry name" value="Fumarase/histidase_N"/>
</dbReference>
<dbReference type="EMBL" id="CP000390">
    <property type="protein sequence ID" value="ABG64009.1"/>
    <property type="molecule type" value="Genomic_DNA"/>
</dbReference>
<gene>
    <name evidence="1" type="ordered locus">Meso_2632</name>
</gene>
<accession>Q11F16</accession>
<protein>
    <submittedName>
        <fullName evidence="1">Phenylalanine/histidine ammonia-lyase</fullName>
    </submittedName>
</protein>
<dbReference type="OrthoDB" id="7285062at2"/>
<dbReference type="InterPro" id="IPR001106">
    <property type="entry name" value="Aromatic_Lyase"/>
</dbReference>
<name>Q11F16_CHESB</name>
<keyword evidence="1" id="KW-0456">Lyase</keyword>
<dbReference type="GO" id="GO:0016841">
    <property type="term" value="F:ammonia-lyase activity"/>
    <property type="evidence" value="ECO:0007669"/>
    <property type="project" value="UniProtKB-ARBA"/>
</dbReference>
<dbReference type="InterPro" id="IPR008948">
    <property type="entry name" value="L-Aspartase-like"/>
</dbReference>
<dbReference type="eggNOG" id="COG2986">
    <property type="taxonomic scope" value="Bacteria"/>
</dbReference>
<dbReference type="PANTHER" id="PTHR10362">
    <property type="entry name" value="HISTIDINE AMMONIA-LYASE"/>
    <property type="match status" value="1"/>
</dbReference>
<proteinExistence type="predicted"/>
<dbReference type="KEGG" id="mes:Meso_2632"/>
<dbReference type="Gene3D" id="1.10.275.10">
    <property type="entry name" value="Fumarase/aspartase (N-terminal domain)"/>
    <property type="match status" value="1"/>
</dbReference>
<evidence type="ECO:0000313" key="1">
    <source>
        <dbReference type="EMBL" id="ABG64009.1"/>
    </source>
</evidence>
<organism evidence="1">
    <name type="scientific">Chelativorans sp. (strain BNC1)</name>
    <dbReference type="NCBI Taxonomy" id="266779"/>
    <lineage>
        <taxon>Bacteria</taxon>
        <taxon>Pseudomonadati</taxon>
        <taxon>Pseudomonadota</taxon>
        <taxon>Alphaproteobacteria</taxon>
        <taxon>Hyphomicrobiales</taxon>
        <taxon>Phyllobacteriaceae</taxon>
        <taxon>Chelativorans</taxon>
    </lineage>
</organism>
<dbReference type="Gene3D" id="1.20.200.10">
    <property type="entry name" value="Fumarase/aspartase (Central domain)"/>
    <property type="match status" value="1"/>
</dbReference>
<dbReference type="AlphaFoldDB" id="Q11F16"/>
<dbReference type="HOGENOM" id="CLU_014801_4_2_5"/>
<dbReference type="STRING" id="266779.Meso_2632"/>
<reference evidence="1" key="1">
    <citation type="submission" date="2006-06" db="EMBL/GenBank/DDBJ databases">
        <title>Complete sequence of chromosome of Chelativorans sp. BNC1.</title>
        <authorList>
            <consortium name="US DOE Joint Genome Institute"/>
            <person name="Copeland A."/>
            <person name="Lucas S."/>
            <person name="Lapidus A."/>
            <person name="Barry K."/>
            <person name="Detter J.C."/>
            <person name="Glavina del Rio T."/>
            <person name="Hammon N."/>
            <person name="Israni S."/>
            <person name="Dalin E."/>
            <person name="Tice H."/>
            <person name="Pitluck S."/>
            <person name="Chertkov O."/>
            <person name="Brettin T."/>
            <person name="Bruce D."/>
            <person name="Han C."/>
            <person name="Tapia R."/>
            <person name="Gilna P."/>
            <person name="Schmutz J."/>
            <person name="Larimer F."/>
            <person name="Land M."/>
            <person name="Hauser L."/>
            <person name="Kyrpides N."/>
            <person name="Mikhailova N."/>
            <person name="Richardson P."/>
        </authorList>
    </citation>
    <scope>NUCLEOTIDE SEQUENCE</scope>
    <source>
        <strain evidence="1">BNC1</strain>
    </source>
</reference>
<dbReference type="Pfam" id="PF00221">
    <property type="entry name" value="Lyase_aromatic"/>
    <property type="match status" value="1"/>
</dbReference>
<dbReference type="CDD" id="cd00332">
    <property type="entry name" value="PAL-HAL"/>
    <property type="match status" value="1"/>
</dbReference>